<evidence type="ECO:0000256" key="1">
    <source>
        <dbReference type="SAM" id="MobiDB-lite"/>
    </source>
</evidence>
<dbReference type="RefSeq" id="WP_013604372.1">
    <property type="nucleotide sequence ID" value="NC_015151.1"/>
</dbReference>
<dbReference type="HOGENOM" id="CLU_2032986_0_0_2"/>
<dbReference type="EMBL" id="CP002529">
    <property type="protein sequence ID" value="ADY01210.1"/>
    <property type="molecule type" value="Genomic_DNA"/>
</dbReference>
<sequence>MSQNPVSNFLRNLLNRDGQSANQADPKPVVDSLPVPPQSPQGQPLPFPMPGQAILEGVLAEIDRLSSIERSIIAVRLLGSDEPLRGVKPEDWVKLIEERVGKAYAEAFRRWLGLRGCGELR</sequence>
<dbReference type="AlphaFoldDB" id="F0QXP7"/>
<dbReference type="STRING" id="985053.VMUT_1003"/>
<name>F0QXP7_VULM7</name>
<dbReference type="Proteomes" id="UP000007485">
    <property type="component" value="Chromosome"/>
</dbReference>
<accession>F0QXP7</accession>
<feature type="compositionally biased region" description="Polar residues" evidence="1">
    <location>
        <begin position="1"/>
        <end position="10"/>
    </location>
</feature>
<reference evidence="2 3" key="1">
    <citation type="journal article" date="2011" name="J. Bacteriol.">
        <title>Complete genome sequence of 'Vulcanisaeta moutnovskia' strain 768-28, a novel member of the hyperthermophilic crenarchaeal genus vulcanisaeta.</title>
        <authorList>
            <person name="Gumerov V.M."/>
            <person name="Mardanov A.V."/>
            <person name="Beletsky A.V."/>
            <person name="Prokofeva M.I."/>
            <person name="Bonch-Osmolovskaya E.A."/>
            <person name="Ravin N.V."/>
            <person name="Skryabin K.G."/>
        </authorList>
    </citation>
    <scope>NUCLEOTIDE SEQUENCE [LARGE SCALE GENOMIC DNA]</scope>
    <source>
        <strain evidence="2 3">768-28</strain>
    </source>
</reference>
<keyword evidence="3" id="KW-1185">Reference proteome</keyword>
<proteinExistence type="predicted"/>
<protein>
    <submittedName>
        <fullName evidence="2">Uncharacterized protein</fullName>
    </submittedName>
</protein>
<dbReference type="GeneID" id="10288655"/>
<dbReference type="eggNOG" id="arCOG13766">
    <property type="taxonomic scope" value="Archaea"/>
</dbReference>
<evidence type="ECO:0000313" key="2">
    <source>
        <dbReference type="EMBL" id="ADY01210.1"/>
    </source>
</evidence>
<dbReference type="KEGG" id="vmo:VMUT_1003"/>
<organism evidence="2 3">
    <name type="scientific">Vulcanisaeta moutnovskia (strain 768-28)</name>
    <dbReference type="NCBI Taxonomy" id="985053"/>
    <lineage>
        <taxon>Archaea</taxon>
        <taxon>Thermoproteota</taxon>
        <taxon>Thermoprotei</taxon>
        <taxon>Thermoproteales</taxon>
        <taxon>Thermoproteaceae</taxon>
        <taxon>Vulcanisaeta</taxon>
    </lineage>
</organism>
<evidence type="ECO:0000313" key="3">
    <source>
        <dbReference type="Proteomes" id="UP000007485"/>
    </source>
</evidence>
<feature type="region of interest" description="Disordered" evidence="1">
    <location>
        <begin position="1"/>
        <end position="47"/>
    </location>
</feature>
<feature type="compositionally biased region" description="Pro residues" evidence="1">
    <location>
        <begin position="34"/>
        <end position="47"/>
    </location>
</feature>
<gene>
    <name evidence="2" type="ordered locus">VMUT_1003</name>
</gene>